<evidence type="ECO:0000313" key="7">
    <source>
        <dbReference type="Proteomes" id="UP000321577"/>
    </source>
</evidence>
<dbReference type="RefSeq" id="WP_146848514.1">
    <property type="nucleotide sequence ID" value="NZ_BKAG01000002.1"/>
</dbReference>
<dbReference type="PANTHER" id="PTHR43737:SF1">
    <property type="entry name" value="DUF1501 DOMAIN-CONTAINING PROTEIN"/>
    <property type="match status" value="1"/>
</dbReference>
<keyword evidence="7" id="KW-1185">Reference proteome</keyword>
<comment type="subcellular location">
    <subcellularLocation>
        <location evidence="1">Secreted</location>
    </subcellularLocation>
</comment>
<evidence type="ECO:0000256" key="2">
    <source>
        <dbReference type="ARBA" id="ARBA00022525"/>
    </source>
</evidence>
<gene>
    <name evidence="6" type="ORF">BGE01nite_03240</name>
</gene>
<name>A0A512M2S2_9BACT</name>
<dbReference type="Gene3D" id="2.60.40.2030">
    <property type="match status" value="1"/>
</dbReference>
<dbReference type="Pfam" id="PF08811">
    <property type="entry name" value="DUF1800"/>
    <property type="match status" value="1"/>
</dbReference>
<reference evidence="6 7" key="1">
    <citation type="submission" date="2019-07" db="EMBL/GenBank/DDBJ databases">
        <title>Whole genome shotgun sequence of Brevifollis gellanilyticus NBRC 108608.</title>
        <authorList>
            <person name="Hosoyama A."/>
            <person name="Uohara A."/>
            <person name="Ohji S."/>
            <person name="Ichikawa N."/>
        </authorList>
    </citation>
    <scope>NUCLEOTIDE SEQUENCE [LARGE SCALE GENOMIC DNA]</scope>
    <source>
        <strain evidence="6 7">NBRC 108608</strain>
    </source>
</reference>
<evidence type="ECO:0000313" key="6">
    <source>
        <dbReference type="EMBL" id="GEP41033.1"/>
    </source>
</evidence>
<keyword evidence="2" id="KW-0964">Secreted</keyword>
<dbReference type="InterPro" id="IPR038081">
    <property type="entry name" value="CalX-like_sf"/>
</dbReference>
<dbReference type="Pfam" id="PF18884">
    <property type="entry name" value="TSP3_bac"/>
    <property type="match status" value="2"/>
</dbReference>
<evidence type="ECO:0000256" key="1">
    <source>
        <dbReference type="ARBA" id="ARBA00004613"/>
    </source>
</evidence>
<protein>
    <recommendedName>
        <fullName evidence="8">DUF1800 domain-containing protein</fullName>
    </recommendedName>
</protein>
<evidence type="ECO:0000256" key="3">
    <source>
        <dbReference type="ARBA" id="ARBA00022729"/>
    </source>
</evidence>
<keyword evidence="4" id="KW-0106">Calcium</keyword>
<feature type="signal peptide" evidence="5">
    <location>
        <begin position="1"/>
        <end position="17"/>
    </location>
</feature>
<dbReference type="PANTHER" id="PTHR43737">
    <property type="entry name" value="BLL7424 PROTEIN"/>
    <property type="match status" value="1"/>
</dbReference>
<keyword evidence="3 5" id="KW-0732">Signal</keyword>
<proteinExistence type="predicted"/>
<dbReference type="EMBL" id="BKAG01000002">
    <property type="protein sequence ID" value="GEP41033.1"/>
    <property type="molecule type" value="Genomic_DNA"/>
</dbReference>
<feature type="chain" id="PRO_5021973611" description="DUF1800 domain-containing protein" evidence="5">
    <location>
        <begin position="18"/>
        <end position="864"/>
    </location>
</feature>
<dbReference type="InterPro" id="IPR014917">
    <property type="entry name" value="DUF1800"/>
</dbReference>
<evidence type="ECO:0008006" key="8">
    <source>
        <dbReference type="Google" id="ProtNLM"/>
    </source>
</evidence>
<comment type="caution">
    <text evidence="6">The sequence shown here is derived from an EMBL/GenBank/DDBJ whole genome shotgun (WGS) entry which is preliminary data.</text>
</comment>
<dbReference type="AlphaFoldDB" id="A0A512M2S2"/>
<sequence length="864" mass="94360">MKRFLPVLFLASQPLLAIDSNTNQQSDIWEIHYGALSLPAQGDADGDSYSNSVESVAGTNPLDASSFPKVGMGAGAAGTVDVQWLSEPGKTYGIYGSPDLNPANFTLMGTVMGDGTAMLESLATGGQGRWFFKLNALDVDSDNDGLTNWEEIRIGFDPFLNHSDRNDTVDLTRYQNSLNAASTITVGLVDGDMREDWPDKGVIAIRRSGGIRPLTINLTFTGGATRNSDYTTNNTGMQIVIPFGAREAWVELTPINDAANEGNENIVVTATTGTGYSLGSVVSATATLGDASPLPSAKEAARFLIQAAFGPDQDSNDADNNPENVEEVMGMGLEAWIDDQFTRPIGYIQPYTAWAVTNGNAIALYGNYKEHSWWRRAMGHPRLTPTSPSDQLPDPLRQRVAFALSQILVTSDRPETLAVDFVGMANYYDIFEEHAFGNYLDILKKVTMHPVMGVYLSHLGNQKANPALKIHPDENYAREIMQLFTIGLWELNTNGTRKTYPVGHAYAGQPIPTYSNADITELARVFTGLTWGDSANFNPNNLLNGNRLIPMKIWDAYHDCDPKTLLGGFTTPARTPGANNTGTAGTADIDAAVTNLFNHPNVGPFLARLLIQRFVTSNPSNAYIGRVAEAFNGTNPVGPRGDMKATIKAVLMDPDARNPVLMESPTFGKLREPFMRVVNFARAFNAASTSGHYPLDQFYLDHQQDPQNAPSVFNFFLPGHSPPGPVTQMGLVAPEFQIINASSAITGANYFFNALGNNGLHRWGNGTAAYNVRLNIDPELSMVVPAANIGQDTPNVNLLMDSDPLIRRLDMALLGGTMSPRMFQALRESIDRIKPPNTSWEWHRERLRQLITHIVTSAEYNVMR</sequence>
<dbReference type="SUPFAM" id="SSF141072">
    <property type="entry name" value="CalX-like"/>
    <property type="match status" value="1"/>
</dbReference>
<accession>A0A512M2S2</accession>
<evidence type="ECO:0000256" key="5">
    <source>
        <dbReference type="SAM" id="SignalP"/>
    </source>
</evidence>
<dbReference type="OrthoDB" id="175607at2"/>
<organism evidence="6 7">
    <name type="scientific">Brevifollis gellanilyticus</name>
    <dbReference type="NCBI Taxonomy" id="748831"/>
    <lineage>
        <taxon>Bacteria</taxon>
        <taxon>Pseudomonadati</taxon>
        <taxon>Verrucomicrobiota</taxon>
        <taxon>Verrucomicrobiia</taxon>
        <taxon>Verrucomicrobiales</taxon>
        <taxon>Verrucomicrobiaceae</taxon>
    </lineage>
</organism>
<evidence type="ECO:0000256" key="4">
    <source>
        <dbReference type="ARBA" id="ARBA00022837"/>
    </source>
</evidence>
<dbReference type="Proteomes" id="UP000321577">
    <property type="component" value="Unassembled WGS sequence"/>
</dbReference>
<dbReference type="InterPro" id="IPR059100">
    <property type="entry name" value="TSP3_bac"/>
</dbReference>